<dbReference type="GO" id="GO:0019867">
    <property type="term" value="C:outer membrane"/>
    <property type="evidence" value="ECO:0007669"/>
    <property type="project" value="InterPro"/>
</dbReference>
<proteinExistence type="predicted"/>
<protein>
    <submittedName>
        <fullName evidence="5">Outer membrane protein assembly factor BamE</fullName>
    </submittedName>
</protein>
<dbReference type="EMBL" id="CP137555">
    <property type="protein sequence ID" value="WOX05743.1"/>
    <property type="molecule type" value="Genomic_DNA"/>
</dbReference>
<dbReference type="PROSITE" id="PS51257">
    <property type="entry name" value="PROKAR_LIPOPROTEIN"/>
    <property type="match status" value="1"/>
</dbReference>
<dbReference type="AlphaFoldDB" id="A0AAU0N0G0"/>
<evidence type="ECO:0000313" key="5">
    <source>
        <dbReference type="EMBL" id="WOX05743.1"/>
    </source>
</evidence>
<evidence type="ECO:0000256" key="3">
    <source>
        <dbReference type="SAM" id="SignalP"/>
    </source>
</evidence>
<evidence type="ECO:0000313" key="6">
    <source>
        <dbReference type="Proteomes" id="UP001302477"/>
    </source>
</evidence>
<evidence type="ECO:0000259" key="4">
    <source>
        <dbReference type="Pfam" id="PF04355"/>
    </source>
</evidence>
<keyword evidence="6" id="KW-1185">Reference proteome</keyword>
<keyword evidence="1 3" id="KW-0732">Signal</keyword>
<name>A0AAU0N0G0_9GAMM</name>
<keyword evidence="2" id="KW-0472">Membrane</keyword>
<evidence type="ECO:0000256" key="1">
    <source>
        <dbReference type="ARBA" id="ARBA00022729"/>
    </source>
</evidence>
<accession>A0AAU0N0G0</accession>
<gene>
    <name evidence="5" type="primary">bamE</name>
    <name evidence="5" type="ORF">R5R33_00940</name>
</gene>
<dbReference type="InterPro" id="IPR007450">
    <property type="entry name" value="BamE_dom"/>
</dbReference>
<dbReference type="KEGG" id="mpaf:R5R33_00940"/>
<feature type="domain" description="Outer membrane protein assembly factor BamE" evidence="4">
    <location>
        <begin position="113"/>
        <end position="188"/>
    </location>
</feature>
<feature type="signal peptide" evidence="3">
    <location>
        <begin position="1"/>
        <end position="20"/>
    </location>
</feature>
<reference evidence="5 6" key="1">
    <citation type="submission" date="2023-10" db="EMBL/GenBank/DDBJ databases">
        <title>Description of Microbulbifer bruguierae sp. nov., isolated from the sediments of mangrove plant Bruguiera sexangula and comparative genomic analyses of the genus Microbulbifer.</title>
        <authorList>
            <person name="Long M."/>
        </authorList>
    </citation>
    <scope>NUCLEOTIDE SEQUENCE [LARGE SCALE GENOMIC DNA]</scope>
    <source>
        <strain evidence="5 6">SPO729</strain>
    </source>
</reference>
<organism evidence="5 6">
    <name type="scientific">Microbulbifer pacificus</name>
    <dbReference type="NCBI Taxonomy" id="407164"/>
    <lineage>
        <taxon>Bacteria</taxon>
        <taxon>Pseudomonadati</taxon>
        <taxon>Pseudomonadota</taxon>
        <taxon>Gammaproteobacteria</taxon>
        <taxon>Cellvibrionales</taxon>
        <taxon>Microbulbiferaceae</taxon>
        <taxon>Microbulbifer</taxon>
    </lineage>
</organism>
<dbReference type="Proteomes" id="UP001302477">
    <property type="component" value="Chromosome"/>
</dbReference>
<sequence length="199" mass="21886">MKKTINIVAVLCVSILTGCAGTNFKRLTNDQLSYGIDTSEIIRQKLGKPYSEGVITKNDKQFKTMSYAYASAGGDAAQEGVTAARSQGLYFYENKLVGDEFTSSWAVDSTDFDESKISQIKKGSTTISEVESLLGAPSGQYLYPLVTNENEKAKIYMYSQTKGSAFNLKFYQKLLVLSYDASGVVTNIEYTEQGSKEKI</sequence>
<feature type="chain" id="PRO_5043468085" evidence="3">
    <location>
        <begin position="21"/>
        <end position="199"/>
    </location>
</feature>
<dbReference type="Pfam" id="PF04355">
    <property type="entry name" value="BamE"/>
    <property type="match status" value="1"/>
</dbReference>
<evidence type="ECO:0000256" key="2">
    <source>
        <dbReference type="ARBA" id="ARBA00023136"/>
    </source>
</evidence>
<dbReference type="RefSeq" id="WP_318954209.1">
    <property type="nucleotide sequence ID" value="NZ_CP137555.1"/>
</dbReference>
<dbReference type="InterPro" id="IPR037873">
    <property type="entry name" value="BamE-like"/>
</dbReference>
<dbReference type="Gene3D" id="3.30.1450.10">
    <property type="match status" value="1"/>
</dbReference>